<evidence type="ECO:0000256" key="6">
    <source>
        <dbReference type="SAM" id="SignalP"/>
    </source>
</evidence>
<dbReference type="AlphaFoldDB" id="A0A2U1FCD5"/>
<feature type="signal peptide" evidence="6">
    <location>
        <begin position="1"/>
        <end position="19"/>
    </location>
</feature>
<gene>
    <name evidence="8" type="ORF">C7382_10852</name>
</gene>
<dbReference type="SUPFAM" id="SSF50891">
    <property type="entry name" value="Cyclophilin-like"/>
    <property type="match status" value="1"/>
</dbReference>
<evidence type="ECO:0000256" key="5">
    <source>
        <dbReference type="ARBA" id="ARBA00023235"/>
    </source>
</evidence>
<dbReference type="InterPro" id="IPR024936">
    <property type="entry name" value="Cyclophilin-type_PPIase"/>
</dbReference>
<dbReference type="OrthoDB" id="9807797at2"/>
<dbReference type="PROSITE" id="PS00170">
    <property type="entry name" value="CSA_PPIASE_1"/>
    <property type="match status" value="1"/>
</dbReference>
<proteinExistence type="inferred from homology"/>
<dbReference type="RefSeq" id="WP_116679362.1">
    <property type="nucleotide sequence ID" value="NZ_JBGYUN010000055.1"/>
</dbReference>
<evidence type="ECO:0000256" key="2">
    <source>
        <dbReference type="ARBA" id="ARBA00007365"/>
    </source>
</evidence>
<dbReference type="GeneID" id="94550833"/>
<evidence type="ECO:0000313" key="9">
    <source>
        <dbReference type="Proteomes" id="UP000245462"/>
    </source>
</evidence>
<dbReference type="EMBL" id="QEKY01000008">
    <property type="protein sequence ID" value="PVZ09863.1"/>
    <property type="molecule type" value="Genomic_DNA"/>
</dbReference>
<dbReference type="InterPro" id="IPR020892">
    <property type="entry name" value="Cyclophilin-type_PPIase_CS"/>
</dbReference>
<accession>A0A2U1FCD5</accession>
<comment type="similarity">
    <text evidence="2">Belongs to the cyclophilin-type PPIase family.</text>
</comment>
<dbReference type="CDD" id="cd00317">
    <property type="entry name" value="cyclophilin"/>
    <property type="match status" value="1"/>
</dbReference>
<keyword evidence="4" id="KW-0697">Rotamase</keyword>
<name>A0A2U1FCD5_9PORP</name>
<dbReference type="Proteomes" id="UP000245462">
    <property type="component" value="Unassembled WGS sequence"/>
</dbReference>
<sequence>MKRILLPLIALLLTIGATAQTTEKRTRVLMETSHGKMTFELYNETPIHRDNFIFLVKSGTYRGVLFHRVISQFMVQGGNPLSRGAKPLADLNNDTTKLTLPAEIMPETHFHRRGALCAARTGDDVNPERRSSTVQFYIVTGRFFTDFDLENLSKETKKVFTEAQKQAYMHEGGTPHLDGDYTVFGQLVDGWKTLTKIERQHTDERNRPLKDVIILNMEILQ</sequence>
<comment type="caution">
    <text evidence="8">The sequence shown here is derived from an EMBL/GenBank/DDBJ whole genome shotgun (WGS) entry which is preliminary data.</text>
</comment>
<dbReference type="PANTHER" id="PTHR45625:SF4">
    <property type="entry name" value="PEPTIDYLPROLYL ISOMERASE DOMAIN AND WD REPEAT-CONTAINING PROTEIN 1"/>
    <property type="match status" value="1"/>
</dbReference>
<feature type="chain" id="PRO_5015551339" description="peptidylprolyl isomerase" evidence="6">
    <location>
        <begin position="20"/>
        <end position="221"/>
    </location>
</feature>
<evidence type="ECO:0000313" key="8">
    <source>
        <dbReference type="EMBL" id="PVZ09863.1"/>
    </source>
</evidence>
<evidence type="ECO:0000256" key="1">
    <source>
        <dbReference type="ARBA" id="ARBA00002388"/>
    </source>
</evidence>
<keyword evidence="5 8" id="KW-0413">Isomerase</keyword>
<reference evidence="8 9" key="1">
    <citation type="submission" date="2018-04" db="EMBL/GenBank/DDBJ databases">
        <title>Genomic Encyclopedia of Type Strains, Phase IV (KMG-IV): sequencing the most valuable type-strain genomes for metagenomic binning, comparative biology and taxonomic classification.</title>
        <authorList>
            <person name="Goeker M."/>
        </authorList>
    </citation>
    <scope>NUCLEOTIDE SEQUENCE [LARGE SCALE GENOMIC DNA]</scope>
    <source>
        <strain evidence="8 9">DSM 28520</strain>
    </source>
</reference>
<feature type="domain" description="PPIase cyclophilin-type" evidence="7">
    <location>
        <begin position="31"/>
        <end position="219"/>
    </location>
</feature>
<dbReference type="GO" id="GO:0006457">
    <property type="term" value="P:protein folding"/>
    <property type="evidence" value="ECO:0007669"/>
    <property type="project" value="InterPro"/>
</dbReference>
<protein>
    <recommendedName>
        <fullName evidence="3">peptidylprolyl isomerase</fullName>
        <ecNumber evidence="3">5.2.1.8</ecNumber>
    </recommendedName>
</protein>
<keyword evidence="6" id="KW-0732">Signal</keyword>
<dbReference type="EC" id="5.2.1.8" evidence="3"/>
<dbReference type="PIRSF" id="PIRSF001467">
    <property type="entry name" value="Peptidylpro_ismrse"/>
    <property type="match status" value="1"/>
</dbReference>
<keyword evidence="9" id="KW-1185">Reference proteome</keyword>
<comment type="function">
    <text evidence="1">PPIases accelerate the folding of proteins. It catalyzes the cis-trans isomerization of proline imidic peptide bonds in oligopeptides.</text>
</comment>
<organism evidence="8 9">
    <name type="scientific">Porphyromonas loveana</name>
    <dbReference type="NCBI Taxonomy" id="1884669"/>
    <lineage>
        <taxon>Bacteria</taxon>
        <taxon>Pseudomonadati</taxon>
        <taxon>Bacteroidota</taxon>
        <taxon>Bacteroidia</taxon>
        <taxon>Bacteroidales</taxon>
        <taxon>Porphyromonadaceae</taxon>
        <taxon>Porphyromonas</taxon>
    </lineage>
</organism>
<dbReference type="Gene3D" id="2.40.100.10">
    <property type="entry name" value="Cyclophilin-like"/>
    <property type="match status" value="1"/>
</dbReference>
<dbReference type="InterPro" id="IPR044666">
    <property type="entry name" value="Cyclophilin_A-like"/>
</dbReference>
<evidence type="ECO:0000256" key="4">
    <source>
        <dbReference type="ARBA" id="ARBA00023110"/>
    </source>
</evidence>
<dbReference type="InterPro" id="IPR029000">
    <property type="entry name" value="Cyclophilin-like_dom_sf"/>
</dbReference>
<evidence type="ECO:0000256" key="3">
    <source>
        <dbReference type="ARBA" id="ARBA00013194"/>
    </source>
</evidence>
<dbReference type="PROSITE" id="PS50072">
    <property type="entry name" value="CSA_PPIASE_2"/>
    <property type="match status" value="1"/>
</dbReference>
<dbReference type="Pfam" id="PF00160">
    <property type="entry name" value="Pro_isomerase"/>
    <property type="match status" value="1"/>
</dbReference>
<dbReference type="InterPro" id="IPR002130">
    <property type="entry name" value="Cyclophilin-type_PPIase_dom"/>
</dbReference>
<dbReference type="PANTHER" id="PTHR45625">
    <property type="entry name" value="PEPTIDYL-PROLYL CIS-TRANS ISOMERASE-RELATED"/>
    <property type="match status" value="1"/>
</dbReference>
<dbReference type="GO" id="GO:0003755">
    <property type="term" value="F:peptidyl-prolyl cis-trans isomerase activity"/>
    <property type="evidence" value="ECO:0007669"/>
    <property type="project" value="UniProtKB-KW"/>
</dbReference>
<evidence type="ECO:0000259" key="7">
    <source>
        <dbReference type="PROSITE" id="PS50072"/>
    </source>
</evidence>